<gene>
    <name evidence="1" type="ORF">NYG90_00965</name>
</gene>
<reference evidence="1 2" key="1">
    <citation type="journal article" date="2023" name="Microorganisms">
        <title>Isolation and Genomic Characteristics of Cat-Borne Campylobacter felis sp. nov. and Sheep-Borne Campylobacter ovis sp. nov.</title>
        <authorList>
            <person name="Wang H."/>
            <person name="Li Y."/>
            <person name="Gu Y."/>
            <person name="Zhou G."/>
            <person name="Chen X."/>
            <person name="Zhang X."/>
            <person name="Shao Z."/>
            <person name="Zhang J."/>
            <person name="Zhang M."/>
        </authorList>
    </citation>
    <scope>NUCLEOTIDE SEQUENCE [LARGE SCALE GENOMIC DNA]</scope>
    <source>
        <strain evidence="1 2">XJK30-2</strain>
    </source>
</reference>
<comment type="caution">
    <text evidence="1">The sequence shown here is derived from an EMBL/GenBank/DDBJ whole genome shotgun (WGS) entry which is preliminary data.</text>
</comment>
<keyword evidence="2" id="KW-1185">Reference proteome</keyword>
<evidence type="ECO:0000313" key="1">
    <source>
        <dbReference type="EMBL" id="MDL0081263.1"/>
    </source>
</evidence>
<proteinExistence type="predicted"/>
<evidence type="ECO:0000313" key="2">
    <source>
        <dbReference type="Proteomes" id="UP001173802"/>
    </source>
</evidence>
<protein>
    <submittedName>
        <fullName evidence="1">Uncharacterized protein</fullName>
    </submittedName>
</protein>
<dbReference type="Proteomes" id="UP001173802">
    <property type="component" value="Unassembled WGS sequence"/>
</dbReference>
<name>A0ACC6FQS0_9HELI</name>
<organism evidence="1 2">
    <name type="scientific">Helicobacter zhangjianzhongii</name>
    <dbReference type="NCBI Taxonomy" id="2974574"/>
    <lineage>
        <taxon>Bacteria</taxon>
        <taxon>Pseudomonadati</taxon>
        <taxon>Campylobacterota</taxon>
        <taxon>Epsilonproteobacteria</taxon>
        <taxon>Campylobacterales</taxon>
        <taxon>Helicobacteraceae</taxon>
        <taxon>Helicobacter</taxon>
    </lineage>
</organism>
<accession>A0ACC6FQS0</accession>
<dbReference type="EMBL" id="JANURN010000001">
    <property type="protein sequence ID" value="MDL0081263.1"/>
    <property type="molecule type" value="Genomic_DNA"/>
</dbReference>
<sequence length="57" mass="6605">MLLLLDFTLESTFAYQRQSFQKWILGIAVVLVGLFKDFRAELDWWSAVALKSLKSPL</sequence>